<dbReference type="RefSeq" id="WP_066747048.1">
    <property type="nucleotide sequence ID" value="NZ_CP016757.1"/>
</dbReference>
<dbReference type="EC" id="2.4.2.52" evidence="2"/>
<evidence type="ECO:0000256" key="5">
    <source>
        <dbReference type="ARBA" id="ARBA00022840"/>
    </source>
</evidence>
<dbReference type="Proteomes" id="UP000093044">
    <property type="component" value="Chromosome"/>
</dbReference>
<name>A0A1B2I7F1_9BACT</name>
<dbReference type="Pfam" id="PF01874">
    <property type="entry name" value="CitG"/>
    <property type="match status" value="1"/>
</dbReference>
<reference evidence="6" key="1">
    <citation type="submission" date="2016-08" db="EMBL/GenBank/DDBJ databases">
        <title>Complete genome of Cloacibacillus porcorum.</title>
        <authorList>
            <person name="Looft T."/>
            <person name="Bayles D.O."/>
            <person name="Alt D.P."/>
        </authorList>
    </citation>
    <scope>NUCLEOTIDE SEQUENCE [LARGE SCALE GENOMIC DNA]</scope>
    <source>
        <strain evidence="6">CL-84</strain>
    </source>
</reference>
<evidence type="ECO:0000256" key="2">
    <source>
        <dbReference type="ARBA" id="ARBA00012074"/>
    </source>
</evidence>
<dbReference type="Gene3D" id="1.10.4200.10">
    <property type="entry name" value="Triphosphoribosyl-dephospho-CoA protein"/>
    <property type="match status" value="1"/>
</dbReference>
<dbReference type="AlphaFoldDB" id="A0A1B2I7F1"/>
<dbReference type="OrthoDB" id="114886at2"/>
<keyword evidence="5" id="KW-0067">ATP-binding</keyword>
<dbReference type="EMBL" id="CP016757">
    <property type="protein sequence ID" value="ANZ45895.1"/>
    <property type="molecule type" value="Genomic_DNA"/>
</dbReference>
<dbReference type="GO" id="GO:0046917">
    <property type="term" value="F:triphosphoribosyl-dephospho-CoA synthase activity"/>
    <property type="evidence" value="ECO:0007669"/>
    <property type="project" value="UniProtKB-EC"/>
</dbReference>
<dbReference type="InterPro" id="IPR002736">
    <property type="entry name" value="CitG"/>
</dbReference>
<dbReference type="PANTHER" id="PTHR30201">
    <property type="entry name" value="TRIPHOSPHORIBOSYL-DEPHOSPHO-COA SYNTHASE"/>
    <property type="match status" value="1"/>
</dbReference>
<dbReference type="GO" id="GO:0005524">
    <property type="term" value="F:ATP binding"/>
    <property type="evidence" value="ECO:0007669"/>
    <property type="project" value="UniProtKB-KW"/>
</dbReference>
<keyword evidence="3" id="KW-0808">Transferase</keyword>
<evidence type="ECO:0000313" key="7">
    <source>
        <dbReference type="Proteomes" id="UP000093044"/>
    </source>
</evidence>
<sequence>MKSRAAKLLASAAHEAAVREVLTTPKPGLVDAEGSGCHEDMDCALFIKSAQAIAPFWEAQARTGLNGTPPSEAMRELRAAGAEMERAMFAATDGINTHKGLIYLMSLLLYGAGYMLSTEGEASADGAARAASRAVSGAVARELGPLAAKSPDRPLSNGERLFLEYGITGVRGEAERAFPSVVKDGLSALRNALDGGAAENDAGLAALLAIMAVCEDSNVIHRAGYGYWRDVYPRLVADTAVKFDPQRPDYRPLYALEAAFLPLRVSPGGAADLLSCTYFLNFLQKDIIY</sequence>
<protein>
    <recommendedName>
        <fullName evidence="2">triphosphoribosyl-dephospho-CoA synthase</fullName>
        <ecNumber evidence="2">2.4.2.52</ecNumber>
    </recommendedName>
</protein>
<dbReference type="STRING" id="1197717.BED41_12835"/>
<dbReference type="PANTHER" id="PTHR30201:SF2">
    <property type="entry name" value="2-(5''-TRIPHOSPHORIBOSYL)-3'-DEPHOSPHOCOENZYME-A SYNTHASE"/>
    <property type="match status" value="1"/>
</dbReference>
<evidence type="ECO:0000256" key="1">
    <source>
        <dbReference type="ARBA" id="ARBA00001210"/>
    </source>
</evidence>
<dbReference type="KEGG" id="cpor:BED41_12835"/>
<evidence type="ECO:0000256" key="4">
    <source>
        <dbReference type="ARBA" id="ARBA00022741"/>
    </source>
</evidence>
<comment type="catalytic activity">
    <reaction evidence="1">
        <text>3'-dephospho-CoA + ATP = 2'-(5''-triphospho-alpha-D-ribosyl)-3'-dephospho-CoA + adenine</text>
        <dbReference type="Rhea" id="RHEA:15117"/>
        <dbReference type="ChEBI" id="CHEBI:16708"/>
        <dbReference type="ChEBI" id="CHEBI:30616"/>
        <dbReference type="ChEBI" id="CHEBI:57328"/>
        <dbReference type="ChEBI" id="CHEBI:61378"/>
        <dbReference type="EC" id="2.4.2.52"/>
    </reaction>
</comment>
<proteinExistence type="predicted"/>
<keyword evidence="7" id="KW-1185">Reference proteome</keyword>
<keyword evidence="4" id="KW-0547">Nucleotide-binding</keyword>
<evidence type="ECO:0000256" key="3">
    <source>
        <dbReference type="ARBA" id="ARBA00022679"/>
    </source>
</evidence>
<dbReference type="GeneID" id="83058730"/>
<evidence type="ECO:0000313" key="6">
    <source>
        <dbReference type="EMBL" id="ANZ45895.1"/>
    </source>
</evidence>
<accession>A0A1B2I7F1</accession>
<organism evidence="6 7">
    <name type="scientific">Cloacibacillus porcorum</name>
    <dbReference type="NCBI Taxonomy" id="1197717"/>
    <lineage>
        <taxon>Bacteria</taxon>
        <taxon>Thermotogati</taxon>
        <taxon>Synergistota</taxon>
        <taxon>Synergistia</taxon>
        <taxon>Synergistales</taxon>
        <taxon>Synergistaceae</taxon>
        <taxon>Cloacibacillus</taxon>
    </lineage>
</organism>
<dbReference type="GO" id="GO:0051191">
    <property type="term" value="P:prosthetic group biosynthetic process"/>
    <property type="evidence" value="ECO:0007669"/>
    <property type="project" value="TreeGrafter"/>
</dbReference>
<gene>
    <name evidence="6" type="ORF">BED41_12835</name>
</gene>